<proteinExistence type="predicted"/>
<evidence type="ECO:0000313" key="3">
    <source>
        <dbReference type="EMBL" id="MDO3695133.1"/>
    </source>
</evidence>
<dbReference type="Proteomes" id="UP001168642">
    <property type="component" value="Unassembled WGS sequence"/>
</dbReference>
<dbReference type="InterPro" id="IPR001296">
    <property type="entry name" value="Glyco_trans_1"/>
</dbReference>
<dbReference type="EMBL" id="JAUMIT010000004">
    <property type="protein sequence ID" value="MDO3695133.1"/>
    <property type="molecule type" value="Genomic_DNA"/>
</dbReference>
<dbReference type="InterPro" id="IPR028098">
    <property type="entry name" value="Glyco_trans_4-like_N"/>
</dbReference>
<dbReference type="GO" id="GO:0016757">
    <property type="term" value="F:glycosyltransferase activity"/>
    <property type="evidence" value="ECO:0007669"/>
    <property type="project" value="UniProtKB-KW"/>
</dbReference>
<comment type="caution">
    <text evidence="3">The sequence shown here is derived from an EMBL/GenBank/DDBJ whole genome shotgun (WGS) entry which is preliminary data.</text>
</comment>
<keyword evidence="4" id="KW-1185">Reference proteome</keyword>
<dbReference type="RefSeq" id="WP_302884392.1">
    <property type="nucleotide sequence ID" value="NZ_JAUMIT010000004.1"/>
</dbReference>
<organism evidence="3 4">
    <name type="scientific">Wenyingzhuangia gilva</name>
    <dbReference type="NCBI Taxonomy" id="3057677"/>
    <lineage>
        <taxon>Bacteria</taxon>
        <taxon>Pseudomonadati</taxon>
        <taxon>Bacteroidota</taxon>
        <taxon>Flavobacteriia</taxon>
        <taxon>Flavobacteriales</taxon>
        <taxon>Flavobacteriaceae</taxon>
        <taxon>Wenyingzhuangia</taxon>
    </lineage>
</organism>
<gene>
    <name evidence="3" type="ORF">QVZ41_09785</name>
</gene>
<dbReference type="PANTHER" id="PTHR45947:SF3">
    <property type="entry name" value="SULFOQUINOVOSYL TRANSFERASE SQD2"/>
    <property type="match status" value="1"/>
</dbReference>
<dbReference type="SUPFAM" id="SSF53756">
    <property type="entry name" value="UDP-Glycosyltransferase/glycogen phosphorylase"/>
    <property type="match status" value="1"/>
</dbReference>
<keyword evidence="3" id="KW-0328">Glycosyltransferase</keyword>
<dbReference type="CDD" id="cd03801">
    <property type="entry name" value="GT4_PimA-like"/>
    <property type="match status" value="1"/>
</dbReference>
<dbReference type="Gene3D" id="3.40.50.2000">
    <property type="entry name" value="Glycogen Phosphorylase B"/>
    <property type="match status" value="2"/>
</dbReference>
<dbReference type="PANTHER" id="PTHR45947">
    <property type="entry name" value="SULFOQUINOVOSYL TRANSFERASE SQD2"/>
    <property type="match status" value="1"/>
</dbReference>
<dbReference type="InterPro" id="IPR050194">
    <property type="entry name" value="Glycosyltransferase_grp1"/>
</dbReference>
<name>A0ABT8VT28_9FLAO</name>
<sequence length="379" mass="43355">MHIAFITPEYPLEAFKGNIGGIGTFTKGLAEQLVHYSCEVTVFVHSQPKEQVLVENGVEIHLVKKKAVKGITWYTNRRYFNKYVNNIISKKNIEVIEAPEWTGFTAFMKFTCPLVIRLHGSDTYFCDLENRKVKTKNKFFEKKALNGADKIVGVSEFVSQKTKQLFNINKEIKVVYNAIDVDRFSPNHQNIKPKSLLYFGTLVRKKGVLEIAKMFNELVEKDDEVTLTLLGKDNKDVFSKVSTLEMIQEILSEKALKRTTYKSAVPYKEVITYIQQAEIVLLPSFAEAFPMTWLEAMALEKMLVTSNIGWAKELMIDGETGYMIQPENTKEFTTKVLALLNDEVKATQMAKNARQRIINEFDIKQSIATNIAMYKSIIK</sequence>
<protein>
    <submittedName>
        <fullName evidence="3">Glycosyltransferase family 4 protein</fullName>
        <ecNumber evidence="3">2.4.-.-</ecNumber>
    </submittedName>
</protein>
<feature type="domain" description="Glycosyltransferase subfamily 4-like N-terminal" evidence="2">
    <location>
        <begin position="19"/>
        <end position="183"/>
    </location>
</feature>
<evidence type="ECO:0000259" key="1">
    <source>
        <dbReference type="Pfam" id="PF00534"/>
    </source>
</evidence>
<reference evidence="3" key="1">
    <citation type="submission" date="2023-07" db="EMBL/GenBank/DDBJ databases">
        <title>Wenyingzhuangia sp. chi5 genome sequencing and assembly.</title>
        <authorList>
            <person name="Park S."/>
        </authorList>
    </citation>
    <scope>NUCLEOTIDE SEQUENCE</scope>
    <source>
        <strain evidence="3">Chi5</strain>
    </source>
</reference>
<dbReference type="EC" id="2.4.-.-" evidence="3"/>
<dbReference type="Pfam" id="PF00534">
    <property type="entry name" value="Glycos_transf_1"/>
    <property type="match status" value="1"/>
</dbReference>
<feature type="domain" description="Glycosyl transferase family 1" evidence="1">
    <location>
        <begin position="190"/>
        <end position="356"/>
    </location>
</feature>
<accession>A0ABT8VT28</accession>
<evidence type="ECO:0000259" key="2">
    <source>
        <dbReference type="Pfam" id="PF13439"/>
    </source>
</evidence>
<evidence type="ECO:0000313" key="4">
    <source>
        <dbReference type="Proteomes" id="UP001168642"/>
    </source>
</evidence>
<keyword evidence="3" id="KW-0808">Transferase</keyword>
<dbReference type="Pfam" id="PF13439">
    <property type="entry name" value="Glyco_transf_4"/>
    <property type="match status" value="1"/>
</dbReference>